<reference evidence="1 2" key="3">
    <citation type="journal article" date="1995" name="Virology">
        <title>Identification and analysis of a putative origin of DNA replication in the Choristoneura fumiferana multinucleocapsid nuclear polyhedrosis virus genome.</title>
        <authorList>
            <person name="Xie W.D."/>
            <person name="Arif B."/>
            <person name="Dobos P."/>
            <person name="Krell P.J."/>
        </authorList>
    </citation>
    <scope>NUCLEOTIDE SEQUENCE [LARGE SCALE GENOMIC DNA]</scope>
</reference>
<organismHost>
    <name type="scientific">Choristoneura fumiferana</name>
    <name type="common">Spruce budworm moth</name>
    <name type="synonym">Archips fumiferana</name>
    <dbReference type="NCBI Taxonomy" id="7141"/>
</organismHost>
<reference evidence="1 2" key="4">
    <citation type="journal article" date="1995" name="Virology">
        <title>Identification, localization, transcription, and sequence analysis of the Choristoneura fumiferana nuclear polyhedrosis virus DNA polymerase gene.</title>
        <authorList>
            <person name="Liu J.J."/>
            <person name="Carstens E.B."/>
        </authorList>
    </citation>
    <scope>NUCLEOTIDE SEQUENCE [LARGE SCALE GENOMIC DNA]</scope>
</reference>
<evidence type="ECO:0000313" key="2">
    <source>
        <dbReference type="Proteomes" id="UP000204418"/>
    </source>
</evidence>
<evidence type="ECO:0000313" key="1">
    <source>
        <dbReference type="EMBL" id="AAP29871.1"/>
    </source>
</evidence>
<keyword evidence="2" id="KW-1185">Reference proteome</keyword>
<accession>Q7TLQ9</accession>
<proteinExistence type="predicted"/>
<organism evidence="1 2">
    <name type="scientific">Choristoneura fumiferana nuclear polyhedrosis virus</name>
    <name type="common">CfMNPV</name>
    <dbReference type="NCBI Taxonomy" id="208973"/>
    <lineage>
        <taxon>Viruses</taxon>
        <taxon>Viruses incertae sedis</taxon>
        <taxon>Naldaviricetes</taxon>
        <taxon>Lefavirales</taxon>
        <taxon>Baculoviridae</taxon>
        <taxon>Alphabaculovirus</taxon>
        <taxon>Alphabaculovirus chofumiferanae</taxon>
    </lineage>
</organism>
<reference evidence="1 2" key="8">
    <citation type="journal article" date="2002" name="Virus Res.">
        <title>Identification and molecular characterization of the baculovirus CfMNPV early genes: ie-1, ie-2 and pe38.</title>
        <authorList>
            <person name="Carstens E.B."/>
            <person name="Liu J.J."/>
            <person name="Dominy C."/>
        </authorList>
    </citation>
    <scope>NUCLEOTIDE SEQUENCE [LARGE SCALE GENOMIC DNA]</scope>
</reference>
<sequence length="301" mass="36889">MAVLYCRWSCWQYYLLKLIESYDRWDTLSAASNYLKKQVYRNALKKYIEEKKIEICNYYTDKFVYPRKELFDFKFHFHHDIMYSHHAFNILLHEYSNIHKLIRNENFYKNSNVLVVLKGINFFEYLYNYFVQILSFLYELQKNGQYVHYQSEMAMNDQIVSFKNNRMFHMSWLMQRLLMYYPSSLCKTPESLLTLSARSIYHRGGQLLWQLRYTMDTLDMPLRLRTFKRKWADDEALNVFIKHYETQKAHFSNFLCHPRVECMVVNARVIARDYFRNKFGCRFENNICGDEILFINKYKLN</sequence>
<reference evidence="1 2" key="7">
    <citation type="journal article" date="2000" name="Virology">
        <title>Identification and molecular characterization of the Choristoneura fumiferana multicapsid nucleopolyhedrovirus genomic region encoding the regulatory genes pkip, p47, lef-12, and gta.</title>
        <authorList>
            <person name="Lapointe R."/>
            <person name="Back D.W."/>
            <person name="Ding Q."/>
            <person name="Carstens E.B."/>
        </authorList>
    </citation>
    <scope>NUCLEOTIDE SEQUENCE [LARGE SCALE GENOMIC DNA]</scope>
</reference>
<dbReference type="Proteomes" id="UP000204418">
    <property type="component" value="Segment"/>
</dbReference>
<dbReference type="RefSeq" id="NP_848400.1">
    <property type="nucleotide sequence ID" value="NC_004778.3"/>
</dbReference>
<reference evidence="1 2" key="6">
    <citation type="journal article" date="1996" name="Virology">
        <title>Identification, molecular cloning, and transcription analysis of the Choristoneura fumiferana nuclear polyhedrosis virus spindle-like protein gene.</title>
        <authorList>
            <person name="Liu J.J."/>
            <person name="Carstens E.B."/>
        </authorList>
    </citation>
    <scope>NUCLEOTIDE SEQUENCE [LARGE SCALE GENOMIC DNA]</scope>
</reference>
<reference evidence="1 2" key="5">
    <citation type="journal article" date="1996" name="Virology">
        <title>Studies of Choristoneura fumiferana nuclear polyhedrosis virus gene expression in insect cells.</title>
        <authorList>
            <person name="Qiu W."/>
            <person name="Liu J.J."/>
            <person name="Carstens E.B."/>
        </authorList>
    </citation>
    <scope>NUCLEOTIDE SEQUENCE [LARGE SCALE GENOMIC DNA]</scope>
</reference>
<protein>
    <submittedName>
        <fullName evidence="1">Uncharacterized protein</fullName>
    </submittedName>
</protein>
<dbReference type="OrthoDB" id="12515at10239"/>
<reference evidence="1 2" key="9">
    <citation type="journal article" date="2005" name="J. Gen. Virol.">
        <title>Analysis of the Choristoneura fumiferana nucleopolyhedrovirus genome.</title>
        <authorList>
            <person name="de Jong J.G."/>
            <person name="Lauzon H.A."/>
            <person name="Dominy C."/>
            <person name="Poloumienko A."/>
            <person name="Carstens E.B."/>
            <person name="Arif B.M."/>
            <person name="Krell P.J."/>
        </authorList>
    </citation>
    <scope>NUCLEOTIDE SEQUENCE [LARGE SCALE GENOMIC DNA]</scope>
</reference>
<dbReference type="KEGG" id="vg:1482779"/>
<name>Q7TLQ9_NPVCF</name>
<reference evidence="1 2" key="2">
    <citation type="journal article" date="1995" name="J. Gen. Virol.">
        <title>Characterization, sequencing and phylogeny of the ecdysteroid UDP-glucosyltransferase gene from two distinct nuclear polyhedrosis viruses isolated from Choristoneura fumiferana.</title>
        <authorList>
            <person name="Barrett J.W."/>
            <person name="Krell P.J."/>
            <person name="Arif B.M."/>
        </authorList>
    </citation>
    <scope>NUCLEOTIDE SEQUENCE [LARGE SCALE GENOMIC DNA]</scope>
</reference>
<reference evidence="1 2" key="1">
    <citation type="journal article" date="1992" name="Virus Res.">
        <title>Identification of bent DNA and ARS fragments in the genome of Choristoneura fumiferana nuclear polyhedrosis virus.</title>
        <authorList>
            <person name="Lee H.Y."/>
            <person name="Arif B."/>
            <person name="Dobos P."/>
            <person name="Krell P."/>
        </authorList>
    </citation>
    <scope>NUCLEOTIDE SEQUENCE [LARGE SCALE GENOMIC DNA]</scope>
</reference>
<dbReference type="GeneID" id="1482779"/>
<dbReference type="EMBL" id="AF512031">
    <property type="protein sequence ID" value="AAP29871.1"/>
    <property type="molecule type" value="Genomic_DNA"/>
</dbReference>